<feature type="compositionally biased region" description="Polar residues" evidence="1">
    <location>
        <begin position="19"/>
        <end position="28"/>
    </location>
</feature>
<protein>
    <submittedName>
        <fullName evidence="2">Uncharacterized protein</fullName>
    </submittedName>
</protein>
<evidence type="ECO:0000313" key="2">
    <source>
        <dbReference type="EMBL" id="MBW86265.1"/>
    </source>
</evidence>
<sequence length="28" mass="3455">MGLKISCKNRRKHDKRNKVLSSWWAQQR</sequence>
<accession>A0A2P2IYI5</accession>
<dbReference type="AlphaFoldDB" id="A0A2P2IYI5"/>
<organism evidence="2">
    <name type="scientific">Rhizophora mucronata</name>
    <name type="common">Asiatic mangrove</name>
    <dbReference type="NCBI Taxonomy" id="61149"/>
    <lineage>
        <taxon>Eukaryota</taxon>
        <taxon>Viridiplantae</taxon>
        <taxon>Streptophyta</taxon>
        <taxon>Embryophyta</taxon>
        <taxon>Tracheophyta</taxon>
        <taxon>Spermatophyta</taxon>
        <taxon>Magnoliopsida</taxon>
        <taxon>eudicotyledons</taxon>
        <taxon>Gunneridae</taxon>
        <taxon>Pentapetalae</taxon>
        <taxon>rosids</taxon>
        <taxon>fabids</taxon>
        <taxon>Malpighiales</taxon>
        <taxon>Rhizophoraceae</taxon>
        <taxon>Rhizophora</taxon>
    </lineage>
</organism>
<name>A0A2P2IYI5_RHIMU</name>
<reference evidence="2" key="1">
    <citation type="submission" date="2018-02" db="EMBL/GenBank/DDBJ databases">
        <title>Rhizophora mucronata_Transcriptome.</title>
        <authorList>
            <person name="Meera S.P."/>
            <person name="Sreeshan A."/>
            <person name="Augustine A."/>
        </authorList>
    </citation>
    <scope>NUCLEOTIDE SEQUENCE</scope>
    <source>
        <tissue evidence="2">Leaf</tissue>
    </source>
</reference>
<feature type="region of interest" description="Disordered" evidence="1">
    <location>
        <begin position="1"/>
        <end position="28"/>
    </location>
</feature>
<evidence type="ECO:0000256" key="1">
    <source>
        <dbReference type="SAM" id="MobiDB-lite"/>
    </source>
</evidence>
<feature type="compositionally biased region" description="Basic residues" evidence="1">
    <location>
        <begin position="7"/>
        <end position="18"/>
    </location>
</feature>
<dbReference type="EMBL" id="GGEC01005782">
    <property type="protein sequence ID" value="MBW86265.1"/>
    <property type="molecule type" value="Transcribed_RNA"/>
</dbReference>
<proteinExistence type="predicted"/>